<evidence type="ECO:0000313" key="10">
    <source>
        <dbReference type="Proteomes" id="UP000241434"/>
    </source>
</evidence>
<organism evidence="9 10">
    <name type="scientific">Peptostreptococcus russellii</name>
    <dbReference type="NCBI Taxonomy" id="215200"/>
    <lineage>
        <taxon>Bacteria</taxon>
        <taxon>Bacillati</taxon>
        <taxon>Bacillota</taxon>
        <taxon>Clostridia</taxon>
        <taxon>Peptostreptococcales</taxon>
        <taxon>Peptostreptococcaceae</taxon>
        <taxon>Peptostreptococcus</taxon>
    </lineage>
</organism>
<reference evidence="9" key="1">
    <citation type="thesis" date="2015" institute="Rutgers" country="The State University of New Jersey, 14 College Farm Rd., New Brunswick, NJ, USA">
        <title>Ammonia toxicity in bacteria and its implications for treatment of and resource recovery from highly nitrogenous organic wastes.</title>
        <authorList>
            <person name="Luther A.K."/>
        </authorList>
    </citation>
    <scope>NUCLEOTIDE SEQUENCE</scope>
    <source>
        <strain evidence="9">RT-10B</strain>
    </source>
</reference>
<dbReference type="RefSeq" id="WP_106776900.1">
    <property type="nucleotide sequence ID" value="NZ_JYGE01000004.1"/>
</dbReference>
<dbReference type="AlphaFoldDB" id="A0A2P7Q0G7"/>
<dbReference type="GO" id="GO:0004386">
    <property type="term" value="F:helicase activity"/>
    <property type="evidence" value="ECO:0007669"/>
    <property type="project" value="UniProtKB-KW"/>
</dbReference>
<dbReference type="OrthoDB" id="306181at2"/>
<evidence type="ECO:0000256" key="7">
    <source>
        <dbReference type="ARBA" id="ARBA00023204"/>
    </source>
</evidence>
<proteinExistence type="predicted"/>
<evidence type="ECO:0000256" key="4">
    <source>
        <dbReference type="ARBA" id="ARBA00022806"/>
    </source>
</evidence>
<keyword evidence="10" id="KW-1185">Reference proteome</keyword>
<dbReference type="GO" id="GO:0005524">
    <property type="term" value="F:ATP binding"/>
    <property type="evidence" value="ECO:0007669"/>
    <property type="project" value="UniProtKB-KW"/>
</dbReference>
<dbReference type="EMBL" id="JYGE01000004">
    <property type="protein sequence ID" value="PSJ31437.1"/>
    <property type="molecule type" value="Genomic_DNA"/>
</dbReference>
<dbReference type="Proteomes" id="UP000241434">
    <property type="component" value="Unassembled WGS sequence"/>
</dbReference>
<keyword evidence="5" id="KW-0067">ATP-binding</keyword>
<comment type="caution">
    <text evidence="9">The sequence shown here is derived from an EMBL/GenBank/DDBJ whole genome shotgun (WGS) entry which is preliminary data.</text>
</comment>
<keyword evidence="7" id="KW-0234">DNA repair</keyword>
<keyword evidence="3" id="KW-0378">Hydrolase</keyword>
<keyword evidence="2" id="KW-0227">DNA damage</keyword>
<sequence length="238" mass="28742">MESKLGIKDDLKAEEVAYRINHLVFSQNMLNSFKRDKGEFLDKYIRNIFWSDDSKEDKLYEKNMSYGRDFHMMCQRIFLNIIENVDEINYIDNSMKSDLKKIESIKRTYINRYGKENIKFHPETTIELSDRIQVALDLLVEIYEDGKLSQVNIWDWKMEKRKILKSFAKRKMQTIVYMYACKESIAKDLDYSNLKMYYYQARINNNVMIEYTEKDHEKNRETIYSLINKIKSISKEVE</sequence>
<dbReference type="Pfam" id="PF12705">
    <property type="entry name" value="PDDEXK_1"/>
    <property type="match status" value="1"/>
</dbReference>
<evidence type="ECO:0000256" key="5">
    <source>
        <dbReference type="ARBA" id="ARBA00022840"/>
    </source>
</evidence>
<evidence type="ECO:0000259" key="8">
    <source>
        <dbReference type="Pfam" id="PF12705"/>
    </source>
</evidence>
<keyword evidence="6" id="KW-0238">DNA-binding</keyword>
<dbReference type="InterPro" id="IPR038726">
    <property type="entry name" value="PDDEXK_AddAB-type"/>
</dbReference>
<keyword evidence="4" id="KW-0347">Helicase</keyword>
<feature type="domain" description="PD-(D/E)XK endonuclease-like" evidence="8">
    <location>
        <begin position="25"/>
        <end position="231"/>
    </location>
</feature>
<keyword evidence="1" id="KW-0547">Nucleotide-binding</keyword>
<gene>
    <name evidence="9" type="ORF">UF10_05830</name>
</gene>
<protein>
    <recommendedName>
        <fullName evidence="8">PD-(D/E)XK endonuclease-like domain-containing protein</fullName>
    </recommendedName>
</protein>
<accession>A0A2P7Q0G7</accession>
<dbReference type="GO" id="GO:0003677">
    <property type="term" value="F:DNA binding"/>
    <property type="evidence" value="ECO:0007669"/>
    <property type="project" value="UniProtKB-KW"/>
</dbReference>
<evidence type="ECO:0000256" key="6">
    <source>
        <dbReference type="ARBA" id="ARBA00023125"/>
    </source>
</evidence>
<evidence type="ECO:0000256" key="2">
    <source>
        <dbReference type="ARBA" id="ARBA00022763"/>
    </source>
</evidence>
<evidence type="ECO:0000313" key="9">
    <source>
        <dbReference type="EMBL" id="PSJ31437.1"/>
    </source>
</evidence>
<dbReference type="GO" id="GO:0006281">
    <property type="term" value="P:DNA repair"/>
    <property type="evidence" value="ECO:0007669"/>
    <property type="project" value="UniProtKB-KW"/>
</dbReference>
<evidence type="ECO:0000256" key="3">
    <source>
        <dbReference type="ARBA" id="ARBA00022801"/>
    </source>
</evidence>
<name>A0A2P7Q0G7_9FIRM</name>
<dbReference type="GO" id="GO:0016787">
    <property type="term" value="F:hydrolase activity"/>
    <property type="evidence" value="ECO:0007669"/>
    <property type="project" value="UniProtKB-KW"/>
</dbReference>
<evidence type="ECO:0000256" key="1">
    <source>
        <dbReference type="ARBA" id="ARBA00022741"/>
    </source>
</evidence>